<dbReference type="PANTHER" id="PTHR30250:SF11">
    <property type="entry name" value="O-ANTIGEN TRANSPORTER-RELATED"/>
    <property type="match status" value="1"/>
</dbReference>
<keyword evidence="5 6" id="KW-0472">Membrane</keyword>
<feature type="transmembrane region" description="Helical" evidence="6">
    <location>
        <begin position="356"/>
        <end position="374"/>
    </location>
</feature>
<feature type="transmembrane region" description="Helical" evidence="6">
    <location>
        <begin position="43"/>
        <end position="64"/>
    </location>
</feature>
<feature type="transmembrane region" description="Helical" evidence="6">
    <location>
        <begin position="84"/>
        <end position="108"/>
    </location>
</feature>
<dbReference type="PANTHER" id="PTHR30250">
    <property type="entry name" value="PST FAMILY PREDICTED COLANIC ACID TRANSPORTER"/>
    <property type="match status" value="1"/>
</dbReference>
<feature type="transmembrane region" description="Helical" evidence="6">
    <location>
        <begin position="293"/>
        <end position="312"/>
    </location>
</feature>
<keyword evidence="8" id="KW-1185">Reference proteome</keyword>
<reference evidence="7 8" key="1">
    <citation type="journal article" date="2018" name="Int. J. Syst. Evol. Microbiol.">
        <title>Zhouia spongiae sp. nov., isolated from a marine sponge.</title>
        <authorList>
            <person name="Zhuang L."/>
            <person name="Lin B."/>
            <person name="Qin F."/>
            <person name="Luo L."/>
        </authorList>
    </citation>
    <scope>NUCLEOTIDE SEQUENCE [LARGE SCALE GENOMIC DNA]</scope>
    <source>
        <strain evidence="7 8">HN-Y44</strain>
    </source>
</reference>
<feature type="transmembrane region" description="Helical" evidence="6">
    <location>
        <begin position="14"/>
        <end position="37"/>
    </location>
</feature>
<keyword evidence="4 6" id="KW-1133">Transmembrane helix</keyword>
<evidence type="ECO:0000256" key="2">
    <source>
        <dbReference type="ARBA" id="ARBA00022475"/>
    </source>
</evidence>
<evidence type="ECO:0000313" key="8">
    <source>
        <dbReference type="Proteomes" id="UP000829476"/>
    </source>
</evidence>
<comment type="subcellular location">
    <subcellularLocation>
        <location evidence="1">Cell membrane</location>
        <topology evidence="1">Multi-pass membrane protein</topology>
    </subcellularLocation>
</comment>
<feature type="transmembrane region" description="Helical" evidence="6">
    <location>
        <begin position="114"/>
        <end position="131"/>
    </location>
</feature>
<evidence type="ECO:0000256" key="6">
    <source>
        <dbReference type="SAM" id="Phobius"/>
    </source>
</evidence>
<dbReference type="EMBL" id="CP094326">
    <property type="protein sequence ID" value="UNY97882.1"/>
    <property type="molecule type" value="Genomic_DNA"/>
</dbReference>
<feature type="transmembrane region" description="Helical" evidence="6">
    <location>
        <begin position="437"/>
        <end position="456"/>
    </location>
</feature>
<feature type="transmembrane region" description="Helical" evidence="6">
    <location>
        <begin position="172"/>
        <end position="190"/>
    </location>
</feature>
<feature type="transmembrane region" description="Helical" evidence="6">
    <location>
        <begin position="324"/>
        <end position="349"/>
    </location>
</feature>
<evidence type="ECO:0000256" key="5">
    <source>
        <dbReference type="ARBA" id="ARBA00023136"/>
    </source>
</evidence>
<feature type="transmembrane region" description="Helical" evidence="6">
    <location>
        <begin position="143"/>
        <end position="166"/>
    </location>
</feature>
<evidence type="ECO:0000313" key="7">
    <source>
        <dbReference type="EMBL" id="UNY97882.1"/>
    </source>
</evidence>
<dbReference type="RefSeq" id="WP_242936293.1">
    <property type="nucleotide sequence ID" value="NZ_CP094326.1"/>
</dbReference>
<protein>
    <submittedName>
        <fullName evidence="7">Oligosaccharide flippase family protein</fullName>
    </submittedName>
</protein>
<gene>
    <name evidence="7" type="ORF">MQE36_12395</name>
</gene>
<organism evidence="7 8">
    <name type="scientific">Zhouia spongiae</name>
    <dbReference type="NCBI Taxonomy" id="2202721"/>
    <lineage>
        <taxon>Bacteria</taxon>
        <taxon>Pseudomonadati</taxon>
        <taxon>Bacteroidota</taxon>
        <taxon>Flavobacteriia</taxon>
        <taxon>Flavobacteriales</taxon>
        <taxon>Flavobacteriaceae</taxon>
        <taxon>Zhouia</taxon>
    </lineage>
</organism>
<dbReference type="InterPro" id="IPR050833">
    <property type="entry name" value="Poly_Biosynth_Transport"/>
</dbReference>
<dbReference type="Proteomes" id="UP000829476">
    <property type="component" value="Chromosome"/>
</dbReference>
<keyword evidence="3 6" id="KW-0812">Transmembrane</keyword>
<evidence type="ECO:0000256" key="3">
    <source>
        <dbReference type="ARBA" id="ARBA00022692"/>
    </source>
</evidence>
<feature type="transmembrane region" description="Helical" evidence="6">
    <location>
        <begin position="211"/>
        <end position="228"/>
    </location>
</feature>
<dbReference type="Pfam" id="PF01943">
    <property type="entry name" value="Polysacc_synt"/>
    <property type="match status" value="1"/>
</dbReference>
<name>A0ABY3YJ73_9FLAO</name>
<dbReference type="InterPro" id="IPR002797">
    <property type="entry name" value="Polysacc_synth"/>
</dbReference>
<evidence type="ECO:0000256" key="4">
    <source>
        <dbReference type="ARBA" id="ARBA00022989"/>
    </source>
</evidence>
<proteinExistence type="predicted"/>
<feature type="transmembrane region" description="Helical" evidence="6">
    <location>
        <begin position="410"/>
        <end position="431"/>
    </location>
</feature>
<feature type="transmembrane region" description="Helical" evidence="6">
    <location>
        <begin position="380"/>
        <end position="398"/>
    </location>
</feature>
<keyword evidence="2" id="KW-1003">Cell membrane</keyword>
<accession>A0ABY3YJ73</accession>
<evidence type="ECO:0000256" key="1">
    <source>
        <dbReference type="ARBA" id="ARBA00004651"/>
    </source>
</evidence>
<sequence length="471" mass="53888">MGNSKSNSLLQKSFIYAIGTFGSKVLAFLLVPIYSYYLNQDEFGYFDIVITGINLLVPFLTLQISDSVFRWLLTNKDERERENIITNSLILLLFNVVITSLLSFFLFLVYPLRGQFLVTLVCCSAMVYPYMQQVARGVGKNKLFAFSGLLYTITYLLCNIFFLIYLGLKLEALFYSNILAYVIGSLFLFWRVKLSIFIKFRCFDFLYIKSLLSYSLPLVPNTISWWLINSASKYIILIFIGVSANGIYAMAGRFPVILVMVNQVFTLAWQEKAIVDHQKKVDKKSYKKILQNLIKIQFSLVAVLSLGSQFMVDFLLSKDYYESWLYMPLLYVSVAFLSFSGFYGAFYLGANKTKEVFLTTIVGGIVNVVLALLLVKLIGLWGIAIASAIGYITLFIIRIKSTKKIIKLNFPWKICIKYGVLLIVSLFVTYIQNEIYSLSFLVLIVLLLIVDNKLLIKSLIERIEIKSITNR</sequence>